<gene>
    <name evidence="1" type="ORF">UFOVP326_40</name>
</gene>
<sequence length="73" mass="8194">MSNKRHPGPFTVECRPRGKTAWQSVTAARMLTVDRQHAQQWATRREAEQAMARMSGLFSGPLRISTRIGKKAG</sequence>
<accession>A0A6J5LWW4</accession>
<protein>
    <submittedName>
        <fullName evidence="1">Uncharacterized protein</fullName>
    </submittedName>
</protein>
<organism evidence="1">
    <name type="scientific">uncultured Caudovirales phage</name>
    <dbReference type="NCBI Taxonomy" id="2100421"/>
    <lineage>
        <taxon>Viruses</taxon>
        <taxon>Duplodnaviria</taxon>
        <taxon>Heunggongvirae</taxon>
        <taxon>Uroviricota</taxon>
        <taxon>Caudoviricetes</taxon>
        <taxon>Peduoviridae</taxon>
        <taxon>Maltschvirus</taxon>
        <taxon>Maltschvirus maltsch</taxon>
    </lineage>
</organism>
<evidence type="ECO:0000313" key="1">
    <source>
        <dbReference type="EMBL" id="CAB4137577.1"/>
    </source>
</evidence>
<proteinExistence type="predicted"/>
<name>A0A6J5LWW4_9CAUD</name>
<reference evidence="1" key="1">
    <citation type="submission" date="2020-04" db="EMBL/GenBank/DDBJ databases">
        <authorList>
            <person name="Chiriac C."/>
            <person name="Salcher M."/>
            <person name="Ghai R."/>
            <person name="Kavagutti S V."/>
        </authorList>
    </citation>
    <scope>NUCLEOTIDE SEQUENCE</scope>
</reference>
<dbReference type="EMBL" id="LR796340">
    <property type="protein sequence ID" value="CAB4137577.1"/>
    <property type="molecule type" value="Genomic_DNA"/>
</dbReference>